<dbReference type="PROSITE" id="PS51387">
    <property type="entry name" value="FAD_PCMH"/>
    <property type="match status" value="1"/>
</dbReference>
<dbReference type="Gene3D" id="3.30.465.10">
    <property type="match status" value="1"/>
</dbReference>
<sequence length="430" mass="43741">MTITTLKPDTAAQAAEAVRWALSAEEPLEVLGSGSRRGLGRPVQAGHALDLSGLSGVIAYEPEELVLTALAGTPMDLIRPMLAERGQHLAFEPPESPEGGGTLGGLIACGLAGPRRISAGSARDHALGIAGVSGRGELYKGGGKVVKNVTGYDLPKLMAGSFGTLTALTEITVKVLPAPEDTATLLLFGLDDPGAVGMLDRALRSPYDVSGAAHLPAGVAARSGVATVAGAGGAVTLVRVEGFGPSVTARVALLREELLADAVLGRDESLAVWREVRDGAWFGAPVSGPLPNPPPPAAGEGAVPDTRLAPSPASAGEGWGGGNHLWKLSVPPASGPGVLATIQRTLAVEAFFDWGGGLIWLTAPPDSAATIRAAVGANGHATMVRAPDAVRAVTEVFQPLPDPLMALTRRVKASFDPKGILNPGRMHAGV</sequence>
<evidence type="ECO:0000256" key="1">
    <source>
        <dbReference type="ARBA" id="ARBA00001974"/>
    </source>
</evidence>
<evidence type="ECO:0000256" key="2">
    <source>
        <dbReference type="ARBA" id="ARBA00022630"/>
    </source>
</evidence>
<evidence type="ECO:0000313" key="7">
    <source>
        <dbReference type="Proteomes" id="UP000280346"/>
    </source>
</evidence>
<keyword evidence="7" id="KW-1185">Reference proteome</keyword>
<reference evidence="6 7" key="1">
    <citation type="submission" date="2018-12" db="EMBL/GenBank/DDBJ databases">
        <authorList>
            <person name="Yang Y."/>
        </authorList>
    </citation>
    <scope>NUCLEOTIDE SEQUENCE [LARGE SCALE GENOMIC DNA]</scope>
    <source>
        <strain evidence="6 7">GSF71</strain>
    </source>
</reference>
<protein>
    <submittedName>
        <fullName evidence="6">FAD-binding protein</fullName>
    </submittedName>
</protein>
<dbReference type="SUPFAM" id="SSF55103">
    <property type="entry name" value="FAD-linked oxidases, C-terminal domain"/>
    <property type="match status" value="1"/>
</dbReference>
<evidence type="ECO:0000256" key="3">
    <source>
        <dbReference type="ARBA" id="ARBA00022827"/>
    </source>
</evidence>
<dbReference type="InterPro" id="IPR006094">
    <property type="entry name" value="Oxid_FAD_bind_N"/>
</dbReference>
<dbReference type="GO" id="GO:0016491">
    <property type="term" value="F:oxidoreductase activity"/>
    <property type="evidence" value="ECO:0007669"/>
    <property type="project" value="UniProtKB-KW"/>
</dbReference>
<keyword evidence="2" id="KW-0285">Flavoprotein</keyword>
<dbReference type="Gene3D" id="1.10.45.10">
    <property type="entry name" value="Vanillyl-alcohol Oxidase, Chain A, domain 4"/>
    <property type="match status" value="1"/>
</dbReference>
<evidence type="ECO:0000313" key="6">
    <source>
        <dbReference type="EMBL" id="RUQ66082.1"/>
    </source>
</evidence>
<evidence type="ECO:0000256" key="4">
    <source>
        <dbReference type="ARBA" id="ARBA00023002"/>
    </source>
</evidence>
<organism evidence="6 7">
    <name type="scientific">Azospirillum doebereinerae</name>
    <dbReference type="NCBI Taxonomy" id="92933"/>
    <lineage>
        <taxon>Bacteria</taxon>
        <taxon>Pseudomonadati</taxon>
        <taxon>Pseudomonadota</taxon>
        <taxon>Alphaproteobacteria</taxon>
        <taxon>Rhodospirillales</taxon>
        <taxon>Azospirillaceae</taxon>
        <taxon>Azospirillum</taxon>
    </lineage>
</organism>
<dbReference type="RefSeq" id="WP_127002611.1">
    <property type="nucleotide sequence ID" value="NZ_JBNPXW010000001.1"/>
</dbReference>
<dbReference type="Pfam" id="PF02913">
    <property type="entry name" value="FAD-oxidase_C"/>
    <property type="match status" value="1"/>
</dbReference>
<dbReference type="InterPro" id="IPR016169">
    <property type="entry name" value="FAD-bd_PCMH_sub2"/>
</dbReference>
<dbReference type="Proteomes" id="UP000280346">
    <property type="component" value="Unassembled WGS sequence"/>
</dbReference>
<dbReference type="InterPro" id="IPR004113">
    <property type="entry name" value="FAD-bd_oxidored_4_C"/>
</dbReference>
<dbReference type="PANTHER" id="PTHR11748">
    <property type="entry name" value="D-LACTATE DEHYDROGENASE"/>
    <property type="match status" value="1"/>
</dbReference>
<dbReference type="InterPro" id="IPR036318">
    <property type="entry name" value="FAD-bd_PCMH-like_sf"/>
</dbReference>
<evidence type="ECO:0000259" key="5">
    <source>
        <dbReference type="PROSITE" id="PS51387"/>
    </source>
</evidence>
<gene>
    <name evidence="6" type="ORF">EJ913_23850</name>
</gene>
<name>A0A3S0WWB1_9PROT</name>
<dbReference type="PANTHER" id="PTHR11748:SF103">
    <property type="entry name" value="GLYCOLATE OXIDASE SUBUNIT GLCE"/>
    <property type="match status" value="1"/>
</dbReference>
<comment type="cofactor">
    <cofactor evidence="1">
        <name>FAD</name>
        <dbReference type="ChEBI" id="CHEBI:57692"/>
    </cofactor>
</comment>
<keyword evidence="4" id="KW-0560">Oxidoreductase</keyword>
<comment type="caution">
    <text evidence="6">The sequence shown here is derived from an EMBL/GenBank/DDBJ whole genome shotgun (WGS) entry which is preliminary data.</text>
</comment>
<dbReference type="AlphaFoldDB" id="A0A3S0WWB1"/>
<dbReference type="Pfam" id="PF01565">
    <property type="entry name" value="FAD_binding_4"/>
    <property type="match status" value="1"/>
</dbReference>
<feature type="domain" description="FAD-binding PCMH-type" evidence="5">
    <location>
        <begin position="1"/>
        <end position="178"/>
    </location>
</feature>
<dbReference type="OrthoDB" id="9811557at2"/>
<dbReference type="InterPro" id="IPR016166">
    <property type="entry name" value="FAD-bd_PCMH"/>
</dbReference>
<dbReference type="SUPFAM" id="SSF56176">
    <property type="entry name" value="FAD-binding/transporter-associated domain-like"/>
    <property type="match status" value="1"/>
</dbReference>
<dbReference type="InterPro" id="IPR016164">
    <property type="entry name" value="FAD-linked_Oxase-like_C"/>
</dbReference>
<keyword evidence="3" id="KW-0274">FAD</keyword>
<proteinExistence type="predicted"/>
<dbReference type="GO" id="GO:0071949">
    <property type="term" value="F:FAD binding"/>
    <property type="evidence" value="ECO:0007669"/>
    <property type="project" value="InterPro"/>
</dbReference>
<accession>A0A3S0WWB1</accession>
<dbReference type="EMBL" id="RZIJ01000023">
    <property type="protein sequence ID" value="RUQ66082.1"/>
    <property type="molecule type" value="Genomic_DNA"/>
</dbReference>
<dbReference type="InterPro" id="IPR016171">
    <property type="entry name" value="Vanillyl_alc_oxidase_C-sub2"/>
</dbReference>